<name>A0A0N7M208_9RHOB</name>
<reference evidence="6 7" key="1">
    <citation type="submission" date="2015-09" db="EMBL/GenBank/DDBJ databases">
        <authorList>
            <consortium name="Swine Surveillance"/>
        </authorList>
    </citation>
    <scope>NUCLEOTIDE SEQUENCE [LARGE SCALE GENOMIC DNA]</scope>
    <source>
        <strain evidence="6 7">CECT 8383</strain>
    </source>
</reference>
<dbReference type="Proteomes" id="UP000051681">
    <property type="component" value="Unassembled WGS sequence"/>
</dbReference>
<dbReference type="AlphaFoldDB" id="A0A0N7M208"/>
<dbReference type="RefSeq" id="WP_058318888.1">
    <property type="nucleotide sequence ID" value="NZ_CYSF01000008.1"/>
</dbReference>
<dbReference type="GO" id="GO:0000976">
    <property type="term" value="F:transcription cis-regulatory region binding"/>
    <property type="evidence" value="ECO:0007669"/>
    <property type="project" value="TreeGrafter"/>
</dbReference>
<feature type="DNA-binding region" description="H-T-H motif" evidence="4">
    <location>
        <begin position="35"/>
        <end position="54"/>
    </location>
</feature>
<dbReference type="SUPFAM" id="SSF46689">
    <property type="entry name" value="Homeodomain-like"/>
    <property type="match status" value="1"/>
</dbReference>
<dbReference type="EMBL" id="CYSF01000008">
    <property type="protein sequence ID" value="CUH84787.1"/>
    <property type="molecule type" value="Genomic_DNA"/>
</dbReference>
<dbReference type="InterPro" id="IPR001647">
    <property type="entry name" value="HTH_TetR"/>
</dbReference>
<dbReference type="Pfam" id="PF17939">
    <property type="entry name" value="TetR_C_30"/>
    <property type="match status" value="1"/>
</dbReference>
<evidence type="ECO:0000256" key="4">
    <source>
        <dbReference type="PROSITE-ProRule" id="PRU00335"/>
    </source>
</evidence>
<protein>
    <submittedName>
        <fullName evidence="6">HTH-type transcriptional regulator MtrR</fullName>
    </submittedName>
</protein>
<dbReference type="PANTHER" id="PTHR30055">
    <property type="entry name" value="HTH-TYPE TRANSCRIPTIONAL REGULATOR RUTR"/>
    <property type="match status" value="1"/>
</dbReference>
<dbReference type="PRINTS" id="PR00455">
    <property type="entry name" value="HTHTETR"/>
</dbReference>
<keyword evidence="7" id="KW-1185">Reference proteome</keyword>
<evidence type="ECO:0000313" key="6">
    <source>
        <dbReference type="EMBL" id="CUH84787.1"/>
    </source>
</evidence>
<accession>A0A0N7M208</accession>
<feature type="domain" description="HTH tetR-type" evidence="5">
    <location>
        <begin position="12"/>
        <end position="72"/>
    </location>
</feature>
<gene>
    <name evidence="6" type="primary">mtrR</name>
    <name evidence="6" type="ORF">TM5383_02005</name>
</gene>
<dbReference type="GO" id="GO:0003700">
    <property type="term" value="F:DNA-binding transcription factor activity"/>
    <property type="evidence" value="ECO:0007669"/>
    <property type="project" value="TreeGrafter"/>
</dbReference>
<sequence length="219" mass="24564">MAEQKQSERKREQKRLTILRAAETAFTQNGFDGTSMREIAREAGITLSLASYYFGSKQDLFEQLIERRAGEVVAHRRDLLAQERHAAGTGPIPLDRLIWAYITPFIERAQSDDTGWRNYTLLISQIANSPQWAEVIARNYDETARIFLDELARTLPDADPAELVQGLTFVVNAMTGITARNRRSDLLSDGQVRSADLTATAQVLSRFLSGGFKELNAQS</sequence>
<dbReference type="Pfam" id="PF00440">
    <property type="entry name" value="TetR_N"/>
    <property type="match status" value="1"/>
</dbReference>
<keyword evidence="2 4" id="KW-0238">DNA-binding</keyword>
<dbReference type="OrthoDB" id="2356263at2"/>
<evidence type="ECO:0000313" key="7">
    <source>
        <dbReference type="Proteomes" id="UP000051681"/>
    </source>
</evidence>
<organism evidence="6 7">
    <name type="scientific">Thalassovita mediterranea</name>
    <dbReference type="NCBI Taxonomy" id="340021"/>
    <lineage>
        <taxon>Bacteria</taxon>
        <taxon>Pseudomonadati</taxon>
        <taxon>Pseudomonadota</taxon>
        <taxon>Alphaproteobacteria</taxon>
        <taxon>Rhodobacterales</taxon>
        <taxon>Roseobacteraceae</taxon>
        <taxon>Thalassovita</taxon>
    </lineage>
</organism>
<evidence type="ECO:0000256" key="2">
    <source>
        <dbReference type="ARBA" id="ARBA00023125"/>
    </source>
</evidence>
<dbReference type="SUPFAM" id="SSF48498">
    <property type="entry name" value="Tetracyclin repressor-like, C-terminal domain"/>
    <property type="match status" value="1"/>
</dbReference>
<dbReference type="InterPro" id="IPR009057">
    <property type="entry name" value="Homeodomain-like_sf"/>
</dbReference>
<dbReference type="InterPro" id="IPR050109">
    <property type="entry name" value="HTH-type_TetR-like_transc_reg"/>
</dbReference>
<dbReference type="InterPro" id="IPR036271">
    <property type="entry name" value="Tet_transcr_reg_TetR-rel_C_sf"/>
</dbReference>
<dbReference type="PANTHER" id="PTHR30055:SF234">
    <property type="entry name" value="HTH-TYPE TRANSCRIPTIONAL REGULATOR BETI"/>
    <property type="match status" value="1"/>
</dbReference>
<evidence type="ECO:0000256" key="1">
    <source>
        <dbReference type="ARBA" id="ARBA00023015"/>
    </source>
</evidence>
<keyword evidence="1" id="KW-0805">Transcription regulation</keyword>
<keyword evidence="3" id="KW-0804">Transcription</keyword>
<proteinExistence type="predicted"/>
<dbReference type="STRING" id="340021.TM5383_02005"/>
<dbReference type="InterPro" id="IPR041586">
    <property type="entry name" value="PsrA_TetR_C"/>
</dbReference>
<dbReference type="Gene3D" id="1.10.357.10">
    <property type="entry name" value="Tetracycline Repressor, domain 2"/>
    <property type="match status" value="1"/>
</dbReference>
<evidence type="ECO:0000259" key="5">
    <source>
        <dbReference type="PROSITE" id="PS50977"/>
    </source>
</evidence>
<dbReference type="PROSITE" id="PS50977">
    <property type="entry name" value="HTH_TETR_2"/>
    <property type="match status" value="1"/>
</dbReference>
<evidence type="ECO:0000256" key="3">
    <source>
        <dbReference type="ARBA" id="ARBA00023163"/>
    </source>
</evidence>